<comment type="similarity">
    <text evidence="4 14">Belongs to the isocitrate and isopropylmalate dehydrogenases family. LeuB type 1 subfamily.</text>
</comment>
<dbReference type="OrthoDB" id="9806254at2"/>
<keyword evidence="13 14" id="KW-0100">Branched-chain amino acid biosynthesis</keyword>
<feature type="site" description="Important for catalysis" evidence="14">
    <location>
        <position position="166"/>
    </location>
</feature>
<dbReference type="PANTHER" id="PTHR42979">
    <property type="entry name" value="3-ISOPROPYLMALATE DEHYDROGENASE"/>
    <property type="match status" value="1"/>
</dbReference>
<comment type="subunit">
    <text evidence="5 14 15">Homodimer.</text>
</comment>
<dbReference type="Proteomes" id="UP000065807">
    <property type="component" value="Chromosome"/>
</dbReference>
<dbReference type="EC" id="1.1.1.85" evidence="14"/>
<evidence type="ECO:0000256" key="14">
    <source>
        <dbReference type="HAMAP-Rule" id="MF_01033"/>
    </source>
</evidence>
<feature type="binding site" evidence="14">
    <location>
        <position position="121"/>
    </location>
    <ligand>
        <name>substrate</name>
    </ligand>
</feature>
<keyword evidence="7 14" id="KW-0028">Amino-acid biosynthesis</keyword>
<keyword evidence="8 14" id="KW-0479">Metal-binding</keyword>
<evidence type="ECO:0000313" key="18">
    <source>
        <dbReference type="EMBL" id="BAS27115.1"/>
    </source>
</evidence>
<dbReference type="STRING" id="1555112.LIP_1258"/>
<organism evidence="18 19">
    <name type="scientific">Limnochorda pilosa</name>
    <dbReference type="NCBI Taxonomy" id="1555112"/>
    <lineage>
        <taxon>Bacteria</taxon>
        <taxon>Bacillati</taxon>
        <taxon>Bacillota</taxon>
        <taxon>Limnochordia</taxon>
        <taxon>Limnochordales</taxon>
        <taxon>Limnochordaceae</taxon>
        <taxon>Limnochorda</taxon>
    </lineage>
</organism>
<dbReference type="PATRIC" id="fig|1555112.3.peg.1305"/>
<comment type="cofactor">
    <cofactor evidence="14 15">
        <name>Mg(2+)</name>
        <dbReference type="ChEBI" id="CHEBI:18420"/>
    </cofactor>
    <cofactor evidence="14 15">
        <name>Mn(2+)</name>
        <dbReference type="ChEBI" id="CHEBI:29035"/>
    </cofactor>
    <text evidence="14 15">Binds 1 Mg(2+) or Mn(2+) ion per subunit.</text>
</comment>
<feature type="binding site" evidence="14">
    <location>
        <position position="276"/>
    </location>
    <ligand>
        <name>Mg(2+)</name>
        <dbReference type="ChEBI" id="CHEBI:18420"/>
    </ligand>
</feature>
<comment type="catalytic activity">
    <reaction evidence="1 14 15">
        <text>(2R,3S)-3-isopropylmalate + NAD(+) = 4-methyl-2-oxopentanoate + CO2 + NADH</text>
        <dbReference type="Rhea" id="RHEA:32271"/>
        <dbReference type="ChEBI" id="CHEBI:16526"/>
        <dbReference type="ChEBI" id="CHEBI:17865"/>
        <dbReference type="ChEBI" id="CHEBI:35121"/>
        <dbReference type="ChEBI" id="CHEBI:57540"/>
        <dbReference type="ChEBI" id="CHEBI:57945"/>
        <dbReference type="EC" id="1.1.1.85"/>
    </reaction>
</comment>
<evidence type="ECO:0000256" key="3">
    <source>
        <dbReference type="ARBA" id="ARBA00004762"/>
    </source>
</evidence>
<feature type="binding site" evidence="14">
    <location>
        <position position="252"/>
    </location>
    <ligand>
        <name>substrate</name>
    </ligand>
</feature>
<dbReference type="GO" id="GO:0000287">
    <property type="term" value="F:magnesium ion binding"/>
    <property type="evidence" value="ECO:0007669"/>
    <property type="project" value="InterPro"/>
</dbReference>
<keyword evidence="10 14" id="KW-0560">Oxidoreductase</keyword>
<dbReference type="HAMAP" id="MF_01033">
    <property type="entry name" value="LeuB_type1"/>
    <property type="match status" value="1"/>
</dbReference>
<name>A0A0K2SJ49_LIMPI</name>
<evidence type="ECO:0000256" key="4">
    <source>
        <dbReference type="ARBA" id="ARBA00008319"/>
    </source>
</evidence>
<evidence type="ECO:0000256" key="11">
    <source>
        <dbReference type="ARBA" id="ARBA00023027"/>
    </source>
</evidence>
<evidence type="ECO:0000256" key="7">
    <source>
        <dbReference type="ARBA" id="ARBA00022605"/>
    </source>
</evidence>
<feature type="site" description="Important for catalysis" evidence="14">
    <location>
        <position position="220"/>
    </location>
</feature>
<dbReference type="PROSITE" id="PS00470">
    <property type="entry name" value="IDH_IMDH"/>
    <property type="match status" value="1"/>
</dbReference>
<keyword evidence="9 14" id="KW-0460">Magnesium</keyword>
<dbReference type="InterPro" id="IPR004429">
    <property type="entry name" value="Isopropylmalate_DH"/>
</dbReference>
<dbReference type="AlphaFoldDB" id="A0A0K2SJ49"/>
<comment type="pathway">
    <text evidence="3 14 15">Amino-acid biosynthesis; L-leucine biosynthesis; L-leucine from 3-methyl-2-oxobutanoate: step 3/4.</text>
</comment>
<feature type="binding site" evidence="14">
    <location>
        <position position="159"/>
    </location>
    <ligand>
        <name>substrate</name>
    </ligand>
</feature>
<evidence type="ECO:0000256" key="8">
    <source>
        <dbReference type="ARBA" id="ARBA00022723"/>
    </source>
</evidence>
<feature type="binding site" evidence="14">
    <location>
        <begin position="309"/>
        <end position="321"/>
    </location>
    <ligand>
        <name>NAD(+)</name>
        <dbReference type="ChEBI" id="CHEBI:57540"/>
    </ligand>
</feature>
<evidence type="ECO:0000256" key="6">
    <source>
        <dbReference type="ARBA" id="ARBA00022430"/>
    </source>
</evidence>
<feature type="binding site" evidence="14">
    <location>
        <position position="131"/>
    </location>
    <ligand>
        <name>substrate</name>
    </ligand>
</feature>
<comment type="cofactor">
    <cofactor evidence="2">
        <name>Mn(2+)</name>
        <dbReference type="ChEBI" id="CHEBI:29035"/>
    </cofactor>
</comment>
<comment type="subcellular location">
    <subcellularLocation>
        <location evidence="14">Cytoplasm</location>
    </subcellularLocation>
</comment>
<dbReference type="EMBL" id="AP014924">
    <property type="protein sequence ID" value="BAS27115.1"/>
    <property type="molecule type" value="Genomic_DNA"/>
</dbReference>
<dbReference type="InterPro" id="IPR024084">
    <property type="entry name" value="IsoPropMal-DH-like_dom"/>
</dbReference>
<feature type="binding site" evidence="14">
    <location>
        <begin position="101"/>
        <end position="114"/>
    </location>
    <ligand>
        <name>NAD(+)</name>
        <dbReference type="ChEBI" id="CHEBI:57540"/>
    </ligand>
</feature>
<dbReference type="KEGG" id="lpil:LIP_1258"/>
<comment type="function">
    <text evidence="14 15">Catalyzes the oxidation of 3-carboxy-2-hydroxy-4-methylpentanoate (3-isopropylmalate) to 3-carboxy-4-methyl-2-oxopentanoate. The product decarboxylates to 4-methyl-2 oxopentanoate.</text>
</comment>
<dbReference type="FunFam" id="3.40.718.10:FF:000006">
    <property type="entry name" value="3-isopropylmalate dehydrogenase"/>
    <property type="match status" value="1"/>
</dbReference>
<protein>
    <recommendedName>
        <fullName evidence="14">3-isopropylmalate dehydrogenase</fullName>
        <ecNumber evidence="14">1.1.1.85</ecNumber>
    </recommendedName>
    <alternativeName>
        <fullName evidence="14">3-IPM-DH</fullName>
    </alternativeName>
    <alternativeName>
        <fullName evidence="14">Beta-IPM dehydrogenase</fullName>
        <shortName evidence="14">IMDH</shortName>
    </alternativeName>
</protein>
<dbReference type="GO" id="GO:0009098">
    <property type="term" value="P:L-leucine biosynthetic process"/>
    <property type="evidence" value="ECO:0007669"/>
    <property type="project" value="UniProtKB-UniRule"/>
</dbReference>
<evidence type="ECO:0000256" key="2">
    <source>
        <dbReference type="ARBA" id="ARBA00001936"/>
    </source>
</evidence>
<dbReference type="UniPathway" id="UPA00048">
    <property type="reaction ID" value="UER00072"/>
</dbReference>
<evidence type="ECO:0000256" key="1">
    <source>
        <dbReference type="ARBA" id="ARBA00000624"/>
    </source>
</evidence>
<reference evidence="19" key="1">
    <citation type="submission" date="2015-07" db="EMBL/GenBank/DDBJ databases">
        <title>Complete genome sequence and phylogenetic analysis of Limnochorda pilosa.</title>
        <authorList>
            <person name="Watanabe M."/>
            <person name="Kojima H."/>
            <person name="Fukui M."/>
        </authorList>
    </citation>
    <scope>NUCLEOTIDE SEQUENCE [LARGE SCALE GENOMIC DNA]</scope>
    <source>
        <strain evidence="19">HC45</strain>
    </source>
</reference>
<evidence type="ECO:0000256" key="13">
    <source>
        <dbReference type="ARBA" id="ARBA00023304"/>
    </source>
</evidence>
<dbReference type="RefSeq" id="WP_082725927.1">
    <property type="nucleotide sequence ID" value="NZ_AP014924.1"/>
</dbReference>
<reference evidence="19" key="2">
    <citation type="journal article" date="2016" name="Int. J. Syst. Evol. Microbiol.">
        <title>Complete genome sequence and cell structure of Limnochorda pilosa, a Gram-negative spore-former within the phylum Firmicutes.</title>
        <authorList>
            <person name="Watanabe M."/>
            <person name="Kojima H."/>
            <person name="Fukui M."/>
        </authorList>
    </citation>
    <scope>NUCLEOTIDE SEQUENCE [LARGE SCALE GENOMIC DNA]</scope>
    <source>
        <strain evidence="19">HC45</strain>
    </source>
</reference>
<evidence type="ECO:0000259" key="17">
    <source>
        <dbReference type="SMART" id="SM01329"/>
    </source>
</evidence>
<gene>
    <name evidence="14" type="primary">leuB</name>
    <name evidence="18" type="ORF">LIP_1258</name>
</gene>
<dbReference type="SMART" id="SM01329">
    <property type="entry name" value="Iso_dh"/>
    <property type="match status" value="1"/>
</dbReference>
<keyword evidence="6 14" id="KW-0432">Leucine biosynthesis</keyword>
<evidence type="ECO:0000256" key="15">
    <source>
        <dbReference type="RuleBase" id="RU004445"/>
    </source>
</evidence>
<dbReference type="NCBIfam" id="TIGR00169">
    <property type="entry name" value="leuB"/>
    <property type="match status" value="1"/>
</dbReference>
<evidence type="ECO:0000313" key="19">
    <source>
        <dbReference type="Proteomes" id="UP000065807"/>
    </source>
</evidence>
<evidence type="ECO:0000256" key="12">
    <source>
        <dbReference type="ARBA" id="ARBA00023211"/>
    </source>
</evidence>
<keyword evidence="14" id="KW-0963">Cytoplasm</keyword>
<evidence type="ECO:0000256" key="10">
    <source>
        <dbReference type="ARBA" id="ARBA00023002"/>
    </source>
</evidence>
<evidence type="ECO:0000256" key="16">
    <source>
        <dbReference type="SAM" id="MobiDB-lite"/>
    </source>
</evidence>
<dbReference type="GO" id="GO:0051287">
    <property type="term" value="F:NAD binding"/>
    <property type="evidence" value="ECO:0007669"/>
    <property type="project" value="InterPro"/>
</dbReference>
<accession>A0A0K2SJ49</accession>
<keyword evidence="11 14" id="KW-0520">NAD</keyword>
<dbReference type="PANTHER" id="PTHR42979:SF1">
    <property type="entry name" value="3-ISOPROPYLMALATE DEHYDROGENASE"/>
    <property type="match status" value="1"/>
</dbReference>
<feature type="region of interest" description="Disordered" evidence="16">
    <location>
        <begin position="1"/>
        <end position="31"/>
    </location>
</feature>
<dbReference type="GO" id="GO:0003862">
    <property type="term" value="F:3-isopropylmalate dehydrogenase activity"/>
    <property type="evidence" value="ECO:0007669"/>
    <property type="project" value="UniProtKB-UniRule"/>
</dbReference>
<feature type="binding site" evidence="14">
    <location>
        <position position="280"/>
    </location>
    <ligand>
        <name>Mg(2+)</name>
        <dbReference type="ChEBI" id="CHEBI:18420"/>
    </ligand>
</feature>
<dbReference type="SUPFAM" id="SSF53659">
    <property type="entry name" value="Isocitrate/Isopropylmalate dehydrogenase-like"/>
    <property type="match status" value="1"/>
</dbReference>
<feature type="binding site" evidence="14">
    <location>
        <position position="252"/>
    </location>
    <ligand>
        <name>Mg(2+)</name>
        <dbReference type="ChEBI" id="CHEBI:18420"/>
    </ligand>
</feature>
<sequence>MGPAGERSSSETARAGGSGPGGSQAGEPAVLLLPGDGIGPEVVEAARRVLEAAAHAHGLRIRFDEVLIGGAAIDQAGDPLPEATLEKARRARAVLLGAVGGPAWDDLPVDRRPEKGLLRLRQALGLFANIRPLPGFVAAYGRSPLKPELLRGVDLVVVRELTGGLYYGPRARRALEEGGEEAYDTLLYRTHEIERVARVAFDLARTRRPVGQRRVASIDKANVLTSSQLWRETVRRVAADYPDVTLEHLYVDNAAMQLVRDPGRFDVLLTGNLFGDILSDEAAALAGSLGVLPSASLGGPVPLFEPVHGSAPDLAGRGVANPVGTILSAALLFRYALGHEAAAAMIERAVEQALADGARTADLAGEGEGALATEEMTAAILERLRV</sequence>
<dbReference type="GO" id="GO:0005829">
    <property type="term" value="C:cytosol"/>
    <property type="evidence" value="ECO:0007669"/>
    <property type="project" value="TreeGrafter"/>
</dbReference>
<proteinExistence type="inferred from homology"/>
<dbReference type="Gene3D" id="3.40.718.10">
    <property type="entry name" value="Isopropylmalate Dehydrogenase"/>
    <property type="match status" value="1"/>
</dbReference>
<feature type="domain" description="Isopropylmalate dehydrogenase-like" evidence="17">
    <location>
        <begin position="29"/>
        <end position="380"/>
    </location>
</feature>
<dbReference type="InterPro" id="IPR019818">
    <property type="entry name" value="IsoCit/isopropylmalate_DH_CS"/>
</dbReference>
<dbReference type="Pfam" id="PF00180">
    <property type="entry name" value="Iso_dh"/>
    <property type="match status" value="1"/>
</dbReference>
<keyword evidence="12 14" id="KW-0464">Manganese</keyword>
<evidence type="ECO:0000256" key="5">
    <source>
        <dbReference type="ARBA" id="ARBA00011738"/>
    </source>
</evidence>
<evidence type="ECO:0000256" key="9">
    <source>
        <dbReference type="ARBA" id="ARBA00022842"/>
    </source>
</evidence>
<keyword evidence="19" id="KW-1185">Reference proteome</keyword>